<evidence type="ECO:0000313" key="4">
    <source>
        <dbReference type="Proteomes" id="UP000001879"/>
    </source>
</evidence>
<dbReference type="Proteomes" id="UP000011543">
    <property type="component" value="Unassembled WGS sequence"/>
</dbReference>
<dbReference type="EMBL" id="CP001932">
    <property type="protein sequence ID" value="ADD07037.1"/>
    <property type="molecule type" value="Genomic_DNA"/>
</dbReference>
<keyword evidence="1" id="KW-1133">Transmembrane helix</keyword>
<name>D3STH0_NATMM</name>
<evidence type="ECO:0000313" key="2">
    <source>
        <dbReference type="EMBL" id="ADD07037.1"/>
    </source>
</evidence>
<keyword evidence="4" id="KW-1185">Reference proteome</keyword>
<organism evidence="2 4">
    <name type="scientific">Natrialba magadii (strain ATCC 43099 / DSM 3394 / CCM 3739 / CIP 104546 / IAM 13178 / JCM 8861 / NBRC 102185 / NCIMB 2190 / MS3)</name>
    <name type="common">Natronobacterium magadii</name>
    <dbReference type="NCBI Taxonomy" id="547559"/>
    <lineage>
        <taxon>Archaea</taxon>
        <taxon>Methanobacteriati</taxon>
        <taxon>Methanobacteriota</taxon>
        <taxon>Stenosarchaea group</taxon>
        <taxon>Halobacteria</taxon>
        <taxon>Halobacteriales</taxon>
        <taxon>Natrialbaceae</taxon>
        <taxon>Natrialba</taxon>
    </lineage>
</organism>
<proteinExistence type="predicted"/>
<dbReference type="STRING" id="547559.Nmag_3487"/>
<reference evidence="2 4" key="2">
    <citation type="journal article" date="2012" name="BMC Genomics">
        <title>A comparative genomics perspective on the genetic content of the alkaliphilic haloarchaeon Natrialba magadii ATCC 43099T.</title>
        <authorList>
            <person name="Siddaramappa S."/>
            <person name="Challacombe J.F."/>
            <person name="Decastro R.E."/>
            <person name="Pfeiffer F."/>
            <person name="Sastre D.E."/>
            <person name="Gimenez M.I."/>
            <person name="Paggi R.A."/>
            <person name="Detter J.C."/>
            <person name="Davenport K.W."/>
            <person name="Goodwin L.A."/>
            <person name="Kyrpides N."/>
            <person name="Tapia R."/>
            <person name="Pitluck S."/>
            <person name="Lucas S."/>
            <person name="Woyke T."/>
            <person name="Maupin-Furlow J.A."/>
        </authorList>
    </citation>
    <scope>NUCLEOTIDE SEQUENCE [LARGE SCALE GENOMIC DNA]</scope>
    <source>
        <strain evidence="2">ATCC 43099</strain>
        <strain evidence="4">ATCC 43099 / DSM 3394 / CCM 3739 / CIP 104546 / IAM 13178 / JCM 8861 / NBRC 102185 / NCIMB 2190 / MS3</strain>
    </source>
</reference>
<feature type="transmembrane region" description="Helical" evidence="1">
    <location>
        <begin position="103"/>
        <end position="122"/>
    </location>
</feature>
<evidence type="ECO:0000313" key="5">
    <source>
        <dbReference type="Proteomes" id="UP000011543"/>
    </source>
</evidence>
<sequence length="135" mass="14223">MDHSKRLGIRAALATALLGATLPWIRVNPHAEAQLLTYISGMGSGLETYGFLVVPLVLVTFAGTVLEYPWISTGPFRAGVGGAMVALPLWFSWWTGYGVSGSLIMGSGVYVTAVGGVVLLVLERRALSRFVPGSG</sequence>
<dbReference type="Proteomes" id="UP000001879">
    <property type="component" value="Chromosome"/>
</dbReference>
<accession>D3STH0</accession>
<gene>
    <name evidence="2" type="ordered locus">Nmag_3487</name>
    <name evidence="3" type="ORF">C500_12780</name>
</gene>
<reference evidence="2" key="4">
    <citation type="submission" date="2016-09" db="EMBL/GenBank/DDBJ databases">
        <authorList>
            <person name="Pfeiffer F."/>
        </authorList>
    </citation>
    <scope>NUCLEOTIDE SEQUENCE</scope>
    <source>
        <strain evidence="2">ATCC 43099</strain>
    </source>
</reference>
<evidence type="ECO:0000313" key="3">
    <source>
        <dbReference type="EMBL" id="ELY28820.1"/>
    </source>
</evidence>
<dbReference type="eggNOG" id="arCOG13180">
    <property type="taxonomic scope" value="Archaea"/>
</dbReference>
<reference evidence="3 5" key="3">
    <citation type="journal article" date="2014" name="PLoS Genet.">
        <title>Phylogenetically driven sequencing of extremely halophilic archaea reveals strategies for static and dynamic osmo-response.</title>
        <authorList>
            <person name="Becker E.A."/>
            <person name="Seitzer P.M."/>
            <person name="Tritt A."/>
            <person name="Larsen D."/>
            <person name="Krusor M."/>
            <person name="Yao A.I."/>
            <person name="Wu D."/>
            <person name="Madern D."/>
            <person name="Eisen J.A."/>
            <person name="Darling A.E."/>
            <person name="Facciotti M.T."/>
        </authorList>
    </citation>
    <scope>NUCLEOTIDE SEQUENCE [LARGE SCALE GENOMIC DNA]</scope>
    <source>
        <strain evidence="5">ATCC 43099 / DSM 3394 / CCM 3739 / CIP 104546 / IAM 13178 / JCM 8861 / NBRC 102185 / NCIMB 2190 / MS3</strain>
        <strain evidence="3">MS-3</strain>
    </source>
</reference>
<dbReference type="GeneID" id="8826355"/>
<dbReference type="OrthoDB" id="379069at2157"/>
<keyword evidence="1" id="KW-0472">Membrane</keyword>
<dbReference type="RefSeq" id="WP_004267773.1">
    <property type="nucleotide sequence ID" value="NC_013922.1"/>
</dbReference>
<keyword evidence="1" id="KW-0812">Transmembrane</keyword>
<reference evidence="4" key="1">
    <citation type="submission" date="2010-02" db="EMBL/GenBank/DDBJ databases">
        <title>Complete sequence of chromosome of Natrialba magadii ATCC 43099.</title>
        <authorList>
            <consortium name="US DOE Joint Genome Institute"/>
            <person name="Lucas S."/>
            <person name="Copeland A."/>
            <person name="Lapidus A."/>
            <person name="Cheng J.-F."/>
            <person name="Bruce D."/>
            <person name="Goodwin L."/>
            <person name="Pitluck S."/>
            <person name="Davenport K."/>
            <person name="Saunders E."/>
            <person name="Detter J.C."/>
            <person name="Han C."/>
            <person name="Tapia R."/>
            <person name="Land M."/>
            <person name="Hauser L."/>
            <person name="Kyrpides N."/>
            <person name="Mikhailova N."/>
            <person name="De Castro R.E."/>
            <person name="Maupin-Furlow J.A."/>
            <person name="Woyke T."/>
        </authorList>
    </citation>
    <scope>NUCLEOTIDE SEQUENCE [LARGE SCALE GENOMIC DNA]</scope>
    <source>
        <strain evidence="4">ATCC 43099 / DSM 3394 / CCM 3739 / CIP 104546 / IAM 13178 / JCM 8861 / NBRC 102185 / NCIMB 2190 / MS3</strain>
    </source>
</reference>
<feature type="transmembrane region" description="Helical" evidence="1">
    <location>
        <begin position="49"/>
        <end position="66"/>
    </location>
</feature>
<dbReference type="KEGG" id="nmg:Nmag_3487"/>
<feature type="transmembrane region" description="Helical" evidence="1">
    <location>
        <begin position="78"/>
        <end position="97"/>
    </location>
</feature>
<protein>
    <submittedName>
        <fullName evidence="2">Uncharacterized protein</fullName>
    </submittedName>
</protein>
<dbReference type="PaxDb" id="547559-Nmag_3487"/>
<dbReference type="HOGENOM" id="CLU_1933193_0_0_2"/>
<dbReference type="PATRIC" id="fig|547559.17.peg.2529"/>
<dbReference type="EMBL" id="AOHS01000040">
    <property type="protein sequence ID" value="ELY28820.1"/>
    <property type="molecule type" value="Genomic_DNA"/>
</dbReference>
<dbReference type="AlphaFoldDB" id="D3STH0"/>
<evidence type="ECO:0000256" key="1">
    <source>
        <dbReference type="SAM" id="Phobius"/>
    </source>
</evidence>